<evidence type="ECO:0000256" key="1">
    <source>
        <dbReference type="ARBA" id="ARBA00004651"/>
    </source>
</evidence>
<accession>A4G5V3</accession>
<feature type="transmembrane region" description="Helical" evidence="8">
    <location>
        <begin position="20"/>
        <end position="40"/>
    </location>
</feature>
<dbReference type="InterPro" id="IPR050469">
    <property type="entry name" value="Diguanylate_Cyclase"/>
</dbReference>
<gene>
    <name evidence="10" type="ordered locus">HEAR1734</name>
</gene>
<feature type="transmembrane region" description="Helical" evidence="8">
    <location>
        <begin position="297"/>
        <end position="316"/>
    </location>
</feature>
<evidence type="ECO:0000256" key="3">
    <source>
        <dbReference type="ARBA" id="ARBA00022475"/>
    </source>
</evidence>
<dbReference type="PROSITE" id="PS50887">
    <property type="entry name" value="GGDEF"/>
    <property type="match status" value="1"/>
</dbReference>
<proteinExistence type="predicted"/>
<dbReference type="Gene3D" id="3.30.70.270">
    <property type="match status" value="1"/>
</dbReference>
<keyword evidence="11" id="KW-1185">Reference proteome</keyword>
<reference evidence="10 11" key="1">
    <citation type="journal article" date="2007" name="PLoS Genet.">
        <title>A tale of two oxidation states: bacterial colonization of arsenic-rich environments.</title>
        <authorList>
            <person name="Muller D."/>
            <person name="Medigue C."/>
            <person name="Koechler S."/>
            <person name="Barbe V."/>
            <person name="Barakat M."/>
            <person name="Talla E."/>
            <person name="Bonnefoy V."/>
            <person name="Krin E."/>
            <person name="Arsene-Ploetze F."/>
            <person name="Carapito C."/>
            <person name="Chandler M."/>
            <person name="Cournoyer B."/>
            <person name="Cruveiller S."/>
            <person name="Dossat C."/>
            <person name="Duval S."/>
            <person name="Heymann M."/>
            <person name="Leize E."/>
            <person name="Lieutaud A."/>
            <person name="Lievremont D."/>
            <person name="Makita Y."/>
            <person name="Mangenot S."/>
            <person name="Nitschke W."/>
            <person name="Ortet P."/>
            <person name="Perdrial N."/>
            <person name="Schoepp B."/>
            <person name="Siguier N."/>
            <person name="Simeonova D.D."/>
            <person name="Rouy Z."/>
            <person name="Segurens B."/>
            <person name="Turlin E."/>
            <person name="Vallenet D."/>
            <person name="Van Dorsselaer A."/>
            <person name="Weiss S."/>
            <person name="Weissenbach J."/>
            <person name="Lett M.C."/>
            <person name="Danchin A."/>
            <person name="Bertin P.N."/>
        </authorList>
    </citation>
    <scope>NUCLEOTIDE SEQUENCE [LARGE SCALE GENOMIC DNA]</scope>
    <source>
        <strain evidence="11">ULPAs1</strain>
    </source>
</reference>
<evidence type="ECO:0000313" key="10">
    <source>
        <dbReference type="EMBL" id="CAL61890.1"/>
    </source>
</evidence>
<dbReference type="GO" id="GO:1902201">
    <property type="term" value="P:negative regulation of bacterial-type flagellum-dependent cell motility"/>
    <property type="evidence" value="ECO:0007669"/>
    <property type="project" value="TreeGrafter"/>
</dbReference>
<dbReference type="SUPFAM" id="SSF55073">
    <property type="entry name" value="Nucleotide cyclase"/>
    <property type="match status" value="1"/>
</dbReference>
<comment type="subcellular location">
    <subcellularLocation>
        <location evidence="1">Cell membrane</location>
        <topology evidence="1">Multi-pass membrane protein</topology>
    </subcellularLocation>
</comment>
<dbReference type="eggNOG" id="COG3706">
    <property type="taxonomic scope" value="Bacteria"/>
</dbReference>
<feature type="domain" description="GGDEF" evidence="9">
    <location>
        <begin position="377"/>
        <end position="514"/>
    </location>
</feature>
<dbReference type="InterPro" id="IPR000160">
    <property type="entry name" value="GGDEF_dom"/>
</dbReference>
<evidence type="ECO:0000256" key="2">
    <source>
        <dbReference type="ARBA" id="ARBA00012528"/>
    </source>
</evidence>
<dbReference type="HOGENOM" id="CLU_000445_134_2_4"/>
<sequence>MTVALPFIRKSKRLSLQATLTVFIVFVTVLLVCILALNAWHARAEKIRETETATSNMAKALAQHAEDTVGGIDNLLVSMEEMLERDSWNPLQLERMNQFLRQRVTDLPLLHGLFVYDEHGQWVANSQETLRTDLNNADREYFIFHRTHTDSGPHLGPPIRSRSTGDWIITVSRRLEHADGNFAGVVLATINMQYFSAYYKDFDIGKAGAIVLTTDSGTLLVRRPFDEAVIGGDISNGPVYQFYKRQGSSGTAILTANIDRTERIYSYRHLDRYPLLIAVAQSTDEVLESWRNSTMRFAFFSAMVLLLLWLLGARLVHQITVRERAQSELRTARDDLERSNGELAALALLDSLTGLANRRRFDAALDDEFARAMRNQTSLALIMLDVDHFKKYNDRYGHPQGDECLKEISKILKTATARTGDLVARYGGEEFVILLPGTDRAGAAAVAERVRLAIQALNMEHAETPDGIVTASLGIAALIPQRQQNSPQQLVHAADQALYKAKEDGRNQSCISTQASADN</sequence>
<dbReference type="EMBL" id="CU207211">
    <property type="protein sequence ID" value="CAL61890.1"/>
    <property type="molecule type" value="Genomic_DNA"/>
</dbReference>
<dbReference type="GO" id="GO:0005886">
    <property type="term" value="C:plasma membrane"/>
    <property type="evidence" value="ECO:0007669"/>
    <property type="project" value="UniProtKB-SubCell"/>
</dbReference>
<dbReference type="EC" id="2.7.7.65" evidence="2"/>
<evidence type="ECO:0000256" key="6">
    <source>
        <dbReference type="ARBA" id="ARBA00023136"/>
    </source>
</evidence>
<evidence type="ECO:0000256" key="8">
    <source>
        <dbReference type="SAM" id="Phobius"/>
    </source>
</evidence>
<dbReference type="SUPFAM" id="SSF103190">
    <property type="entry name" value="Sensory domain-like"/>
    <property type="match status" value="1"/>
</dbReference>
<dbReference type="Pfam" id="PF00990">
    <property type="entry name" value="GGDEF"/>
    <property type="match status" value="1"/>
</dbReference>
<dbReference type="InterPro" id="IPR043128">
    <property type="entry name" value="Rev_trsase/Diguanyl_cyclase"/>
</dbReference>
<dbReference type="InterPro" id="IPR033479">
    <property type="entry name" value="dCache_1"/>
</dbReference>
<evidence type="ECO:0000259" key="9">
    <source>
        <dbReference type="PROSITE" id="PS50887"/>
    </source>
</evidence>
<dbReference type="InterPro" id="IPR029787">
    <property type="entry name" value="Nucleotide_cyclase"/>
</dbReference>
<keyword evidence="6 8" id="KW-0472">Membrane</keyword>
<dbReference type="OrthoDB" id="9813903at2"/>
<organism evidence="10 11">
    <name type="scientific">Herminiimonas arsenicoxydans</name>
    <dbReference type="NCBI Taxonomy" id="204773"/>
    <lineage>
        <taxon>Bacteria</taxon>
        <taxon>Pseudomonadati</taxon>
        <taxon>Pseudomonadota</taxon>
        <taxon>Betaproteobacteria</taxon>
        <taxon>Burkholderiales</taxon>
        <taxon>Oxalobacteraceae</taxon>
        <taxon>Herminiimonas</taxon>
    </lineage>
</organism>
<name>A4G5V3_HERAR</name>
<evidence type="ECO:0000256" key="7">
    <source>
        <dbReference type="ARBA" id="ARBA00034247"/>
    </source>
</evidence>
<dbReference type="Gene3D" id="3.30.450.20">
    <property type="entry name" value="PAS domain"/>
    <property type="match status" value="2"/>
</dbReference>
<dbReference type="CDD" id="cd12915">
    <property type="entry name" value="PDC2_DGC_like"/>
    <property type="match status" value="1"/>
</dbReference>
<dbReference type="Proteomes" id="UP000006697">
    <property type="component" value="Chromosome"/>
</dbReference>
<dbReference type="KEGG" id="har:HEAR1734"/>
<keyword evidence="4 8" id="KW-0812">Transmembrane</keyword>
<evidence type="ECO:0000313" key="11">
    <source>
        <dbReference type="Proteomes" id="UP000006697"/>
    </source>
</evidence>
<dbReference type="FunFam" id="3.30.70.270:FF:000001">
    <property type="entry name" value="Diguanylate cyclase domain protein"/>
    <property type="match status" value="1"/>
</dbReference>
<dbReference type="CDD" id="cd01949">
    <property type="entry name" value="GGDEF"/>
    <property type="match status" value="1"/>
</dbReference>
<comment type="catalytic activity">
    <reaction evidence="7">
        <text>2 GTP = 3',3'-c-di-GMP + 2 diphosphate</text>
        <dbReference type="Rhea" id="RHEA:24898"/>
        <dbReference type="ChEBI" id="CHEBI:33019"/>
        <dbReference type="ChEBI" id="CHEBI:37565"/>
        <dbReference type="ChEBI" id="CHEBI:58805"/>
        <dbReference type="EC" id="2.7.7.65"/>
    </reaction>
</comment>
<dbReference type="GO" id="GO:0043709">
    <property type="term" value="P:cell adhesion involved in single-species biofilm formation"/>
    <property type="evidence" value="ECO:0007669"/>
    <property type="project" value="TreeGrafter"/>
</dbReference>
<dbReference type="SMART" id="SM00267">
    <property type="entry name" value="GGDEF"/>
    <property type="match status" value="1"/>
</dbReference>
<dbReference type="InterPro" id="IPR029151">
    <property type="entry name" value="Sensor-like_sf"/>
</dbReference>
<keyword evidence="3" id="KW-1003">Cell membrane</keyword>
<dbReference type="Pfam" id="PF02743">
    <property type="entry name" value="dCache_1"/>
    <property type="match status" value="1"/>
</dbReference>
<dbReference type="PANTHER" id="PTHR45138:SF9">
    <property type="entry name" value="DIGUANYLATE CYCLASE DGCM-RELATED"/>
    <property type="match status" value="1"/>
</dbReference>
<evidence type="ECO:0000256" key="5">
    <source>
        <dbReference type="ARBA" id="ARBA00022989"/>
    </source>
</evidence>
<protein>
    <recommendedName>
        <fullName evidence="2">diguanylate cyclase</fullName>
        <ecNumber evidence="2">2.7.7.65</ecNumber>
    </recommendedName>
</protein>
<dbReference type="NCBIfam" id="TIGR00254">
    <property type="entry name" value="GGDEF"/>
    <property type="match status" value="1"/>
</dbReference>
<dbReference type="CDD" id="cd12914">
    <property type="entry name" value="PDC1_DGC_like"/>
    <property type="match status" value="1"/>
</dbReference>
<dbReference type="PANTHER" id="PTHR45138">
    <property type="entry name" value="REGULATORY COMPONENTS OF SENSORY TRANSDUCTION SYSTEM"/>
    <property type="match status" value="1"/>
</dbReference>
<dbReference type="STRING" id="204773.HEAR1734"/>
<keyword evidence="5 8" id="KW-1133">Transmembrane helix</keyword>
<dbReference type="GO" id="GO:0052621">
    <property type="term" value="F:diguanylate cyclase activity"/>
    <property type="evidence" value="ECO:0007669"/>
    <property type="project" value="UniProtKB-EC"/>
</dbReference>
<evidence type="ECO:0000256" key="4">
    <source>
        <dbReference type="ARBA" id="ARBA00022692"/>
    </source>
</evidence>
<dbReference type="AlphaFoldDB" id="A4G5V3"/>